<reference evidence="1 2" key="1">
    <citation type="journal article" date="2016" name="Nat. Commun.">
        <title>Thousands of microbial genomes shed light on interconnected biogeochemical processes in an aquifer system.</title>
        <authorList>
            <person name="Anantharaman K."/>
            <person name="Brown C.T."/>
            <person name="Hug L.A."/>
            <person name="Sharon I."/>
            <person name="Castelle C.J."/>
            <person name="Probst A.J."/>
            <person name="Thomas B.C."/>
            <person name="Singh A."/>
            <person name="Wilkins M.J."/>
            <person name="Karaoz U."/>
            <person name="Brodie E.L."/>
            <person name="Williams K.H."/>
            <person name="Hubbard S.S."/>
            <person name="Banfield J.F."/>
        </authorList>
    </citation>
    <scope>NUCLEOTIDE SEQUENCE [LARGE SCALE GENOMIC DNA]</scope>
</reference>
<evidence type="ECO:0008006" key="3">
    <source>
        <dbReference type="Google" id="ProtNLM"/>
    </source>
</evidence>
<dbReference type="AlphaFoldDB" id="A0A1G2MJB7"/>
<dbReference type="SUPFAM" id="SSF52540">
    <property type="entry name" value="P-loop containing nucleoside triphosphate hydrolases"/>
    <property type="match status" value="1"/>
</dbReference>
<organism evidence="1 2">
    <name type="scientific">Candidatus Taylorbacteria bacterium RIFCSPHIGHO2_02_FULL_43_32b</name>
    <dbReference type="NCBI Taxonomy" id="1802306"/>
    <lineage>
        <taxon>Bacteria</taxon>
        <taxon>Candidatus Tayloriibacteriota</taxon>
    </lineage>
</organism>
<dbReference type="STRING" id="1802306.A3C72_00710"/>
<dbReference type="EMBL" id="MHRK01000039">
    <property type="protein sequence ID" value="OHA23259.1"/>
    <property type="molecule type" value="Genomic_DNA"/>
</dbReference>
<dbReference type="Gene3D" id="3.40.50.300">
    <property type="entry name" value="P-loop containing nucleotide triphosphate hydrolases"/>
    <property type="match status" value="1"/>
</dbReference>
<evidence type="ECO:0000313" key="1">
    <source>
        <dbReference type="EMBL" id="OHA23259.1"/>
    </source>
</evidence>
<accession>A0A1G2MJB7</accession>
<name>A0A1G2MJB7_9BACT</name>
<comment type="caution">
    <text evidence="1">The sequence shown here is derived from an EMBL/GenBank/DDBJ whole genome shotgun (WGS) entry which is preliminary data.</text>
</comment>
<dbReference type="Pfam" id="PF13469">
    <property type="entry name" value="Sulfotransfer_3"/>
    <property type="match status" value="1"/>
</dbReference>
<protein>
    <recommendedName>
        <fullName evidence="3">Sulfotransferase domain-containing protein</fullName>
    </recommendedName>
</protein>
<proteinExistence type="predicted"/>
<evidence type="ECO:0000313" key="2">
    <source>
        <dbReference type="Proteomes" id="UP000177130"/>
    </source>
</evidence>
<dbReference type="Proteomes" id="UP000177130">
    <property type="component" value="Unassembled WGS sequence"/>
</dbReference>
<gene>
    <name evidence="1" type="ORF">A3C72_00710</name>
</gene>
<sequence>MTGNYKSKKSAESIGKNKLEGVGKNFYFISGLPRSGSTLLTNILAQNPRFGVSNTSGIMDVIFGVRNTWDKHIEFQAHPDEAAKLRVMRGILENYYANSDKPVIFDKCRGWLSLIEMAEAILGRKVKILVPVRDVRDVLASFEKLWRETSKTSQVGQESAFYFDFQTVEGRAGVWLRGDQPVGLAYNRVRDTLNRGYGDRLYFVQFEHLTSNPEKTMEGIYDFLGEQKFKHDFAHVEQVTYENDSVHGFKDLHTIRNKVVSVPPQWPSILGPFAEQFGKMNFWQNARR</sequence>
<dbReference type="InterPro" id="IPR027417">
    <property type="entry name" value="P-loop_NTPase"/>
</dbReference>